<proteinExistence type="predicted"/>
<name>A0A9K3GE32_9EUKA</name>
<evidence type="ECO:0000313" key="1">
    <source>
        <dbReference type="EMBL" id="GIQ80549.1"/>
    </source>
</evidence>
<dbReference type="AlphaFoldDB" id="A0A9K3GE32"/>
<sequence>MTNPLLSDAEFPLFEEILPEHVPGAIEAVLVDGEAALAVVEAMTDMSDATFEGTLMPLQSVGCILLH</sequence>
<dbReference type="EMBL" id="BDIP01000192">
    <property type="protein sequence ID" value="GIQ80549.1"/>
    <property type="molecule type" value="Genomic_DNA"/>
</dbReference>
<keyword evidence="2" id="KW-1185">Reference proteome</keyword>
<protein>
    <submittedName>
        <fullName evidence="1">Uncharacterized protein</fullName>
    </submittedName>
</protein>
<dbReference type="Proteomes" id="UP000265618">
    <property type="component" value="Unassembled WGS sequence"/>
</dbReference>
<organism evidence="1 2">
    <name type="scientific">Kipferlia bialata</name>
    <dbReference type="NCBI Taxonomy" id="797122"/>
    <lineage>
        <taxon>Eukaryota</taxon>
        <taxon>Metamonada</taxon>
        <taxon>Carpediemonas-like organisms</taxon>
        <taxon>Kipferlia</taxon>
    </lineage>
</organism>
<dbReference type="Gene3D" id="1.10.1370.40">
    <property type="match status" value="1"/>
</dbReference>
<gene>
    <name evidence="1" type="ORF">KIPB_001364</name>
</gene>
<accession>A0A9K3GE32</accession>
<reference evidence="1 2" key="1">
    <citation type="journal article" date="2018" name="PLoS ONE">
        <title>The draft genome of Kipferlia bialata reveals reductive genome evolution in fornicate parasites.</title>
        <authorList>
            <person name="Tanifuji G."/>
            <person name="Takabayashi S."/>
            <person name="Kume K."/>
            <person name="Takagi M."/>
            <person name="Nakayama T."/>
            <person name="Kamikawa R."/>
            <person name="Inagaki Y."/>
            <person name="Hashimoto T."/>
        </authorList>
    </citation>
    <scope>NUCLEOTIDE SEQUENCE [LARGE SCALE GENOMIC DNA]</scope>
    <source>
        <strain evidence="1">NY0173</strain>
    </source>
</reference>
<comment type="caution">
    <text evidence="1">The sequence shown here is derived from an EMBL/GenBank/DDBJ whole genome shotgun (WGS) entry which is preliminary data.</text>
</comment>
<evidence type="ECO:0000313" key="2">
    <source>
        <dbReference type="Proteomes" id="UP000265618"/>
    </source>
</evidence>